<dbReference type="InterPro" id="IPR018193">
    <property type="entry name" value="Glyc_kinase_flavodox-like_fold"/>
</dbReference>
<dbReference type="InterPro" id="IPR018197">
    <property type="entry name" value="Glycerate_kinase_RE-like"/>
</dbReference>
<dbReference type="Gene3D" id="3.40.50.10350">
    <property type="entry name" value="Glycerate kinase, domain 1"/>
    <property type="match status" value="1"/>
</dbReference>
<evidence type="ECO:0000256" key="3">
    <source>
        <dbReference type="ARBA" id="ARBA00022777"/>
    </source>
</evidence>
<accession>A0A5Q2FBN3</accession>
<evidence type="ECO:0000256" key="1">
    <source>
        <dbReference type="ARBA" id="ARBA00006284"/>
    </source>
</evidence>
<dbReference type="EMBL" id="CP045725">
    <property type="protein sequence ID" value="QGF24199.1"/>
    <property type="molecule type" value="Genomic_DNA"/>
</dbReference>
<name>A0A5Q2FBN3_9ACTN</name>
<sequence>MTDPTPVPGPDDVAPATVSGPRAARTLRVAFVTDRIGGLSSADAGAALATGWNARRPSDDLAVVPIGAAGAGLLEAYADLVGAPISVATSPRDSSLLLQVATAQTVLVGVEVSPSRPAADADPSREASSAPWGEAIARAVAEARDIRTLVVDLGGCRARDGGAGLLAALGASADVPLDRGIAGLAGLSTIDITGVRRALAGVERLVAVVPADQADRVLLGMRGVASLHGVTLREDGLAWDPADLLAAEGSLERLAHLLAPESPDAPGFGACGGTGFALAALGATVTTASAWLDEAIGLSATIGEADVVVTGAGAYDFAHRGGETVAAVVAMAGAAMRPVVAVAGFVTISAREMRSHGLDAAYAVRPGVPGETVVVERAELEEMGRRVARTWAG</sequence>
<keyword evidence="3" id="KW-0418">Kinase</keyword>
<dbReference type="GO" id="GO:0031388">
    <property type="term" value="P:organic acid phosphorylation"/>
    <property type="evidence" value="ECO:0007669"/>
    <property type="project" value="InterPro"/>
</dbReference>
<evidence type="ECO:0000313" key="4">
    <source>
        <dbReference type="EMBL" id="QGF24199.1"/>
    </source>
</evidence>
<evidence type="ECO:0008006" key="6">
    <source>
        <dbReference type="Google" id="ProtNLM"/>
    </source>
</evidence>
<keyword evidence="2" id="KW-0808">Transferase</keyword>
<dbReference type="KEGG" id="rain:Rai3103_11530"/>
<gene>
    <name evidence="4" type="ORF">Rai3103_11530</name>
</gene>
<dbReference type="AlphaFoldDB" id="A0A5Q2FBN3"/>
<dbReference type="SUPFAM" id="SSF110738">
    <property type="entry name" value="Glycerate kinase I"/>
    <property type="match status" value="1"/>
</dbReference>
<dbReference type="Gene3D" id="3.90.1510.10">
    <property type="entry name" value="Glycerate kinase, domain 2"/>
    <property type="match status" value="1"/>
</dbReference>
<evidence type="ECO:0000313" key="5">
    <source>
        <dbReference type="Proteomes" id="UP000386847"/>
    </source>
</evidence>
<keyword evidence="5" id="KW-1185">Reference proteome</keyword>
<evidence type="ECO:0000256" key="2">
    <source>
        <dbReference type="ARBA" id="ARBA00022679"/>
    </source>
</evidence>
<comment type="similarity">
    <text evidence="1">Belongs to the glycerate kinase type-1 family.</text>
</comment>
<dbReference type="GO" id="GO:0008887">
    <property type="term" value="F:glycerate kinase activity"/>
    <property type="evidence" value="ECO:0007669"/>
    <property type="project" value="InterPro"/>
</dbReference>
<dbReference type="PANTHER" id="PTHR21599:SF0">
    <property type="entry name" value="GLYCERATE KINASE"/>
    <property type="match status" value="1"/>
</dbReference>
<reference evidence="4 5" key="1">
    <citation type="submission" date="2019-10" db="EMBL/GenBank/DDBJ databases">
        <title>Genomic analysis of Raineyella sp. CBA3103.</title>
        <authorList>
            <person name="Roh S.W."/>
        </authorList>
    </citation>
    <scope>NUCLEOTIDE SEQUENCE [LARGE SCALE GENOMIC DNA]</scope>
    <source>
        <strain evidence="4 5">CBA3103</strain>
    </source>
</reference>
<dbReference type="InterPro" id="IPR004381">
    <property type="entry name" value="Glycerate_kinase"/>
</dbReference>
<dbReference type="PANTHER" id="PTHR21599">
    <property type="entry name" value="GLYCERATE KINASE"/>
    <property type="match status" value="1"/>
</dbReference>
<dbReference type="InterPro" id="IPR036129">
    <property type="entry name" value="Glycerate_kinase_sf"/>
</dbReference>
<proteinExistence type="inferred from homology"/>
<dbReference type="Pfam" id="PF02595">
    <property type="entry name" value="Gly_kinase"/>
    <property type="match status" value="1"/>
</dbReference>
<organism evidence="4 5">
    <name type="scientific">Raineyella fluvialis</name>
    <dbReference type="NCBI Taxonomy" id="2662261"/>
    <lineage>
        <taxon>Bacteria</taxon>
        <taxon>Bacillati</taxon>
        <taxon>Actinomycetota</taxon>
        <taxon>Actinomycetes</taxon>
        <taxon>Propionibacteriales</taxon>
        <taxon>Propionibacteriaceae</taxon>
        <taxon>Raineyella</taxon>
    </lineage>
</organism>
<dbReference type="Proteomes" id="UP000386847">
    <property type="component" value="Chromosome"/>
</dbReference>
<protein>
    <recommendedName>
        <fullName evidence="6">Glycerate kinase</fullName>
    </recommendedName>
</protein>